<dbReference type="Proteomes" id="UP000268684">
    <property type="component" value="Chromosome II"/>
</dbReference>
<dbReference type="InterPro" id="IPR014718">
    <property type="entry name" value="GH-type_carb-bd"/>
</dbReference>
<dbReference type="GeneID" id="71058272"/>
<dbReference type="InterPro" id="IPR005887">
    <property type="entry name" value="GH92_a_mannosidase_put"/>
</dbReference>
<dbReference type="GO" id="GO:0030246">
    <property type="term" value="F:carbohydrate binding"/>
    <property type="evidence" value="ECO:0007669"/>
    <property type="project" value="InterPro"/>
</dbReference>
<dbReference type="SUPFAM" id="SSF48208">
    <property type="entry name" value="Six-hairpin glycosidases"/>
    <property type="match status" value="1"/>
</dbReference>
<feature type="chain" id="PRO_5042474281" evidence="2">
    <location>
        <begin position="23"/>
        <end position="820"/>
    </location>
</feature>
<evidence type="ECO:0000313" key="6">
    <source>
        <dbReference type="Proteomes" id="UP000268684"/>
    </source>
</evidence>
<keyword evidence="5" id="KW-0378">Hydrolase</keyword>
<dbReference type="EMBL" id="LR025743">
    <property type="protein sequence ID" value="VBB15657.1"/>
    <property type="molecule type" value="Genomic_DNA"/>
</dbReference>
<dbReference type="PANTHER" id="PTHR12143:SF39">
    <property type="entry name" value="SECRETED PROTEIN"/>
    <property type="match status" value="1"/>
</dbReference>
<protein>
    <submittedName>
        <fullName evidence="5">Alpha-1,2-mannosidase,putative alpha-1,2-mannosidase,Glycosyl hydrolase family 92</fullName>
    </submittedName>
</protein>
<dbReference type="AlphaFoldDB" id="A0AAJ5NC22"/>
<feature type="signal peptide" evidence="2">
    <location>
        <begin position="1"/>
        <end position="22"/>
    </location>
</feature>
<dbReference type="PANTHER" id="PTHR12143">
    <property type="entry name" value="PEPTIDE N-GLYCANASE PNGASE -RELATED"/>
    <property type="match status" value="1"/>
</dbReference>
<evidence type="ECO:0000313" key="5">
    <source>
        <dbReference type="EMBL" id="VBB15657.1"/>
    </source>
</evidence>
<name>A0AAJ5NC22_9BURK</name>
<dbReference type="PROSITE" id="PS51257">
    <property type="entry name" value="PROKAR_LIPOPROTEIN"/>
    <property type="match status" value="1"/>
</dbReference>
<evidence type="ECO:0000256" key="2">
    <source>
        <dbReference type="SAM" id="SignalP"/>
    </source>
</evidence>
<evidence type="ECO:0000259" key="4">
    <source>
        <dbReference type="Pfam" id="PF17678"/>
    </source>
</evidence>
<dbReference type="InterPro" id="IPR050883">
    <property type="entry name" value="PNGase"/>
</dbReference>
<dbReference type="InterPro" id="IPR012939">
    <property type="entry name" value="Glyco_hydro_92"/>
</dbReference>
<dbReference type="NCBIfam" id="TIGR01180">
    <property type="entry name" value="aman2_put"/>
    <property type="match status" value="1"/>
</dbReference>
<feature type="domain" description="Glycosyl hydrolase family 92" evidence="3">
    <location>
        <begin position="321"/>
        <end position="795"/>
    </location>
</feature>
<keyword evidence="2" id="KW-0732">Signal</keyword>
<dbReference type="Gene3D" id="1.20.1610.10">
    <property type="entry name" value="alpha-1,2-mannosidases domains"/>
    <property type="match status" value="1"/>
</dbReference>
<dbReference type="RefSeq" id="WP_122171108.1">
    <property type="nucleotide sequence ID" value="NZ_LR025743.1"/>
</dbReference>
<dbReference type="InterPro" id="IPR041371">
    <property type="entry name" value="GH92_N"/>
</dbReference>
<dbReference type="InterPro" id="IPR008928">
    <property type="entry name" value="6-hairpin_glycosidase_sf"/>
</dbReference>
<dbReference type="Gene3D" id="3.30.2080.10">
    <property type="entry name" value="GH92 mannosidase domain"/>
    <property type="match status" value="1"/>
</dbReference>
<evidence type="ECO:0000259" key="3">
    <source>
        <dbReference type="Pfam" id="PF07971"/>
    </source>
</evidence>
<feature type="region of interest" description="Disordered" evidence="1">
    <location>
        <begin position="41"/>
        <end position="67"/>
    </location>
</feature>
<dbReference type="Gene3D" id="1.20.1050.60">
    <property type="entry name" value="alpha-1,2-mannosidase"/>
    <property type="match status" value="1"/>
</dbReference>
<dbReference type="GO" id="GO:0005975">
    <property type="term" value="P:carbohydrate metabolic process"/>
    <property type="evidence" value="ECO:0007669"/>
    <property type="project" value="InterPro"/>
</dbReference>
<dbReference type="Gene3D" id="2.70.98.10">
    <property type="match status" value="1"/>
</dbReference>
<dbReference type="GO" id="GO:0000224">
    <property type="term" value="F:peptide-N4-(N-acetyl-beta-glucosaminyl)asparagine amidase activity"/>
    <property type="evidence" value="ECO:0007669"/>
    <property type="project" value="TreeGrafter"/>
</dbReference>
<sequence length="820" mass="85442">MTRNWGLGTALLALCVAVTSCGGDGDSPSAAAVNLSAAAHAQGNEDGNGGGNDNSNGNENGAPKKSHDIRVVQYVNPLIGTDYATDQPADPVGSGLGGGTFPGPTVPFGMMQWSPMTPTAQYDSRKGDGSGFSGGYWYGDTSINAFSVLHLSGTGCWANGGYLNVMPQLAPGDAGTPATFSHANETVRAGYYGVTLGNGIKAELTTTLRTGFARFTYPALAQGQQATIAIDPTVQNNRSQGSTADTVKQVGDRALSGTIAGSGFCWAGHAVPLYYYAEFSEPFAAKPSLAANRPLAVTFAVDRQHPAVMMKLGISFVSEANAKANLDAENPGADAHGRAGWHFDKVRNAASAAWNARLNAIQVKGGSDADKTKFYTALYHASLHPNVFNDANGQYSDFYASNGASSAPVRQVEKGRTMYANFSGWDIDRSFIQLQALLDPVRTSDIVQSLVLDAAACGAFPRWAYFNTETAVMPGDAGSIIAANAYAFGATNFDTQRALSIMKNSTAPGAACAGTPVMGSRADYDRLGYVPSSGSGDNQTASNTLEYAVRDFAVSRFATALGDSATAGTLLKSSGNWRNLFDKNAIQPKTSAGAWVTDGTGFMEGNSEQYTWYVPHDLGGVVAQAGGAASVVDRLDTFFTHLNIGTVQPYFYVGNEVTMAVPWVYAWAGAPSHTQRVLHASLANAFGADAAGLPGNDDLGAISGWYVWASLGLYPVVPGVSGLAVSSPQFEKIDVRVGQMDGSYRLLRIAAPGAGAADTASFYVKSLRLNGASWPAAWLPLEKIAKGGTLSYAMTADAAAATWGADASAMPSFPQAASAP</sequence>
<keyword evidence="6" id="KW-1185">Reference proteome</keyword>
<evidence type="ECO:0000256" key="1">
    <source>
        <dbReference type="SAM" id="MobiDB-lite"/>
    </source>
</evidence>
<organism evidence="5 6">
    <name type="scientific">Burkholderia stabilis</name>
    <dbReference type="NCBI Taxonomy" id="95485"/>
    <lineage>
        <taxon>Bacteria</taxon>
        <taxon>Pseudomonadati</taxon>
        <taxon>Pseudomonadota</taxon>
        <taxon>Betaproteobacteria</taxon>
        <taxon>Burkholderiales</taxon>
        <taxon>Burkholderiaceae</taxon>
        <taxon>Burkholderia</taxon>
        <taxon>Burkholderia cepacia complex</taxon>
    </lineage>
</organism>
<proteinExistence type="predicted"/>
<dbReference type="Pfam" id="PF07971">
    <property type="entry name" value="Glyco_hydro_92"/>
    <property type="match status" value="1"/>
</dbReference>
<dbReference type="Pfam" id="PF17678">
    <property type="entry name" value="Glyco_hydro_92N"/>
    <property type="match status" value="1"/>
</dbReference>
<dbReference type="GO" id="GO:0006516">
    <property type="term" value="P:glycoprotein catabolic process"/>
    <property type="evidence" value="ECO:0007669"/>
    <property type="project" value="TreeGrafter"/>
</dbReference>
<dbReference type="GO" id="GO:0005829">
    <property type="term" value="C:cytosol"/>
    <property type="evidence" value="ECO:0007669"/>
    <property type="project" value="TreeGrafter"/>
</dbReference>
<gene>
    <name evidence="5" type="ORF">BSTAB16_5854</name>
</gene>
<feature type="domain" description="Glycosyl hydrolase family 92 N-terminal" evidence="4">
    <location>
        <begin position="74"/>
        <end position="290"/>
    </location>
</feature>
<reference evidence="5 6" key="1">
    <citation type="submission" date="2017-11" db="EMBL/GenBank/DDBJ databases">
        <authorList>
            <person name="Seth-Smith MB H."/>
        </authorList>
    </citation>
    <scope>NUCLEOTIDE SEQUENCE [LARGE SCALE GENOMIC DNA]</scope>
    <source>
        <strain evidence="5">E</strain>
    </source>
</reference>
<accession>A0AAJ5NC22</accession>